<dbReference type="EMBL" id="JAIWYP010000016">
    <property type="protein sequence ID" value="KAH3698379.1"/>
    <property type="molecule type" value="Genomic_DNA"/>
</dbReference>
<name>A0A9D4BKP1_DREPO</name>
<dbReference type="Proteomes" id="UP000828390">
    <property type="component" value="Unassembled WGS sequence"/>
</dbReference>
<evidence type="ECO:0000313" key="1">
    <source>
        <dbReference type="EMBL" id="KAH3698379.1"/>
    </source>
</evidence>
<organism evidence="1 2">
    <name type="scientific">Dreissena polymorpha</name>
    <name type="common">Zebra mussel</name>
    <name type="synonym">Mytilus polymorpha</name>
    <dbReference type="NCBI Taxonomy" id="45954"/>
    <lineage>
        <taxon>Eukaryota</taxon>
        <taxon>Metazoa</taxon>
        <taxon>Spiralia</taxon>
        <taxon>Lophotrochozoa</taxon>
        <taxon>Mollusca</taxon>
        <taxon>Bivalvia</taxon>
        <taxon>Autobranchia</taxon>
        <taxon>Heteroconchia</taxon>
        <taxon>Euheterodonta</taxon>
        <taxon>Imparidentia</taxon>
        <taxon>Neoheterodontei</taxon>
        <taxon>Myida</taxon>
        <taxon>Dreissenoidea</taxon>
        <taxon>Dreissenidae</taxon>
        <taxon>Dreissena</taxon>
    </lineage>
</organism>
<gene>
    <name evidence="1" type="ORF">DPMN_085899</name>
</gene>
<keyword evidence="2" id="KW-1185">Reference proteome</keyword>
<evidence type="ECO:0000313" key="2">
    <source>
        <dbReference type="Proteomes" id="UP000828390"/>
    </source>
</evidence>
<sequence length="181" mass="20982">MFRPAQLKRVTVAYVLTKFHKDRTMHFASRVKSVSPNGGRVFQATETMFELVQDIIGTNLLTKFHHDQTMNVASRVLTMLTMFYKIYIMKIPHPMVVMFFWPTGIIFELVQDITNLLTNIKNEKCPAPGGHVFQATVTIFEITILLTKVHEDWKIHVTSLALKMQMLTPHDEQRTTHIVLR</sequence>
<dbReference type="AlphaFoldDB" id="A0A9D4BKP1"/>
<reference evidence="1" key="1">
    <citation type="journal article" date="2019" name="bioRxiv">
        <title>The Genome of the Zebra Mussel, Dreissena polymorpha: A Resource for Invasive Species Research.</title>
        <authorList>
            <person name="McCartney M.A."/>
            <person name="Auch B."/>
            <person name="Kono T."/>
            <person name="Mallez S."/>
            <person name="Zhang Y."/>
            <person name="Obille A."/>
            <person name="Becker A."/>
            <person name="Abrahante J.E."/>
            <person name="Garbe J."/>
            <person name="Badalamenti J.P."/>
            <person name="Herman A."/>
            <person name="Mangelson H."/>
            <person name="Liachko I."/>
            <person name="Sullivan S."/>
            <person name="Sone E.D."/>
            <person name="Koren S."/>
            <person name="Silverstein K.A.T."/>
            <person name="Beckman K.B."/>
            <person name="Gohl D.M."/>
        </authorList>
    </citation>
    <scope>NUCLEOTIDE SEQUENCE</scope>
    <source>
        <strain evidence="1">Duluth1</strain>
        <tissue evidence="1">Whole animal</tissue>
    </source>
</reference>
<reference evidence="1" key="2">
    <citation type="submission" date="2020-11" db="EMBL/GenBank/DDBJ databases">
        <authorList>
            <person name="McCartney M.A."/>
            <person name="Auch B."/>
            <person name="Kono T."/>
            <person name="Mallez S."/>
            <person name="Becker A."/>
            <person name="Gohl D.M."/>
            <person name="Silverstein K.A.T."/>
            <person name="Koren S."/>
            <person name="Bechman K.B."/>
            <person name="Herman A."/>
            <person name="Abrahante J.E."/>
            <person name="Garbe J."/>
        </authorList>
    </citation>
    <scope>NUCLEOTIDE SEQUENCE</scope>
    <source>
        <strain evidence="1">Duluth1</strain>
        <tissue evidence="1">Whole animal</tissue>
    </source>
</reference>
<proteinExistence type="predicted"/>
<comment type="caution">
    <text evidence="1">The sequence shown here is derived from an EMBL/GenBank/DDBJ whole genome shotgun (WGS) entry which is preliminary data.</text>
</comment>
<protein>
    <submittedName>
        <fullName evidence="1">Uncharacterized protein</fullName>
    </submittedName>
</protein>
<accession>A0A9D4BKP1</accession>